<dbReference type="OrthoDB" id="343765at2"/>
<organism evidence="1 2">
    <name type="scientific">Leptospira ognonensis</name>
    <dbReference type="NCBI Taxonomy" id="2484945"/>
    <lineage>
        <taxon>Bacteria</taxon>
        <taxon>Pseudomonadati</taxon>
        <taxon>Spirochaetota</taxon>
        <taxon>Spirochaetia</taxon>
        <taxon>Leptospirales</taxon>
        <taxon>Leptospiraceae</taxon>
        <taxon>Leptospira</taxon>
    </lineage>
</organism>
<sequence>MIWFLRTFTLFFIVFVVSIFAQKDATFTQSTTTALKWEPALRLILQNYTAKYGRLPISGETIEGKHSGEEIKIEFLALVPNEKVIFKIIGLSHLESESLHIQFTEKENLVHIDMTLSAVTKPDLVSRIVFLFFGTHSLKTQANSLSLLLAPLSK</sequence>
<dbReference type="EMBL" id="RQGD01000046">
    <property type="protein sequence ID" value="TGL56447.1"/>
    <property type="molecule type" value="Genomic_DNA"/>
</dbReference>
<accession>A0A4R9JY68</accession>
<dbReference type="RefSeq" id="WP_135625354.1">
    <property type="nucleotide sequence ID" value="NZ_RQGD01000046.1"/>
</dbReference>
<dbReference type="Proteomes" id="UP000297693">
    <property type="component" value="Unassembled WGS sequence"/>
</dbReference>
<proteinExistence type="predicted"/>
<comment type="caution">
    <text evidence="1">The sequence shown here is derived from an EMBL/GenBank/DDBJ whole genome shotgun (WGS) entry which is preliminary data.</text>
</comment>
<reference evidence="1" key="1">
    <citation type="journal article" date="2019" name="PLoS Negl. Trop. Dis.">
        <title>Revisiting the worldwide diversity of Leptospira species in the environment.</title>
        <authorList>
            <person name="Vincent A.T."/>
            <person name="Schiettekatte O."/>
            <person name="Bourhy P."/>
            <person name="Veyrier F.J."/>
            <person name="Picardeau M."/>
        </authorList>
    </citation>
    <scope>NUCLEOTIDE SEQUENCE [LARGE SCALE GENOMIC DNA]</scope>
    <source>
        <strain evidence="1">201702476</strain>
    </source>
</reference>
<keyword evidence="2" id="KW-1185">Reference proteome</keyword>
<name>A0A4R9JY68_9LEPT</name>
<protein>
    <recommendedName>
        <fullName evidence="3">SRPBCC family protein</fullName>
    </recommendedName>
</protein>
<gene>
    <name evidence="1" type="ORF">EHQ58_17655</name>
</gene>
<dbReference type="AlphaFoldDB" id="A0A4R9JY68"/>
<evidence type="ECO:0000313" key="1">
    <source>
        <dbReference type="EMBL" id="TGL56447.1"/>
    </source>
</evidence>
<evidence type="ECO:0008006" key="3">
    <source>
        <dbReference type="Google" id="ProtNLM"/>
    </source>
</evidence>
<evidence type="ECO:0000313" key="2">
    <source>
        <dbReference type="Proteomes" id="UP000297693"/>
    </source>
</evidence>